<organism evidence="1 2">
    <name type="scientific">Datura stramonium</name>
    <name type="common">Jimsonweed</name>
    <name type="synonym">Common thornapple</name>
    <dbReference type="NCBI Taxonomy" id="4076"/>
    <lineage>
        <taxon>Eukaryota</taxon>
        <taxon>Viridiplantae</taxon>
        <taxon>Streptophyta</taxon>
        <taxon>Embryophyta</taxon>
        <taxon>Tracheophyta</taxon>
        <taxon>Spermatophyta</taxon>
        <taxon>Magnoliopsida</taxon>
        <taxon>eudicotyledons</taxon>
        <taxon>Gunneridae</taxon>
        <taxon>Pentapetalae</taxon>
        <taxon>asterids</taxon>
        <taxon>lamiids</taxon>
        <taxon>Solanales</taxon>
        <taxon>Solanaceae</taxon>
        <taxon>Solanoideae</taxon>
        <taxon>Datureae</taxon>
        <taxon>Datura</taxon>
    </lineage>
</organism>
<gene>
    <name evidence="1" type="ORF">HAX54_026276</name>
</gene>
<dbReference type="EMBL" id="JACEIK010003195">
    <property type="protein sequence ID" value="MCD9640748.1"/>
    <property type="molecule type" value="Genomic_DNA"/>
</dbReference>
<dbReference type="Proteomes" id="UP000823775">
    <property type="component" value="Unassembled WGS sequence"/>
</dbReference>
<name>A0ABS8V3C2_DATST</name>
<protein>
    <submittedName>
        <fullName evidence="1">Uncharacterized protein</fullName>
    </submittedName>
</protein>
<feature type="non-terminal residue" evidence="1">
    <location>
        <position position="1"/>
    </location>
</feature>
<evidence type="ECO:0000313" key="2">
    <source>
        <dbReference type="Proteomes" id="UP000823775"/>
    </source>
</evidence>
<accession>A0ABS8V3C2</accession>
<comment type="caution">
    <text evidence="1">The sequence shown here is derived from an EMBL/GenBank/DDBJ whole genome shotgun (WGS) entry which is preliminary data.</text>
</comment>
<evidence type="ECO:0000313" key="1">
    <source>
        <dbReference type="EMBL" id="MCD9640748.1"/>
    </source>
</evidence>
<sequence length="58" mass="6549">GLKLDLEFDGFNYDLYLSSRLEAWCRMKGEKRTGSERIAPEMGHIRTTDGFCGPSVPP</sequence>
<proteinExistence type="predicted"/>
<keyword evidence="2" id="KW-1185">Reference proteome</keyword>
<reference evidence="1 2" key="1">
    <citation type="journal article" date="2021" name="BMC Genomics">
        <title>Datura genome reveals duplications of psychoactive alkaloid biosynthetic genes and high mutation rate following tissue culture.</title>
        <authorList>
            <person name="Rajewski A."/>
            <person name="Carter-House D."/>
            <person name="Stajich J."/>
            <person name="Litt A."/>
        </authorList>
    </citation>
    <scope>NUCLEOTIDE SEQUENCE [LARGE SCALE GENOMIC DNA]</scope>
    <source>
        <strain evidence="1">AR-01</strain>
    </source>
</reference>